<evidence type="ECO:0000313" key="2">
    <source>
        <dbReference type="EMBL" id="KAG7394563.1"/>
    </source>
</evidence>
<protein>
    <recommendedName>
        <fullName evidence="4">PX domain-containing protein</fullName>
    </recommendedName>
</protein>
<feature type="compositionally biased region" description="Low complexity" evidence="1">
    <location>
        <begin position="13"/>
        <end position="22"/>
    </location>
</feature>
<dbReference type="Proteomes" id="UP000693981">
    <property type="component" value="Unassembled WGS sequence"/>
</dbReference>
<dbReference type="EMBL" id="JAGDFL010000265">
    <property type="protein sequence ID" value="KAG7394563.1"/>
    <property type="molecule type" value="Genomic_DNA"/>
</dbReference>
<sequence>MVSELEETRVSHSSPSADSDAPQRLSTTATQSLRRLSTISKFAVKLNQIHHIRISSTYEDDNGAIVYVVNVYLRYVQKGLPPATESESQRKKRLQLQRETERPMYQVAHRYSAFRELKRRAIKTVNAPGEHRHLMHCAYCSRVKFIDSSATFPPRVPIGRGLVAKATGWQAICTQFRKRQLESFVNQLLRAAKDLSYRTGSDQCPRFLVVSQILNLFLSEPSMRAAVW</sequence>
<dbReference type="AlphaFoldDB" id="A0A8T1WRN1"/>
<accession>A0A8T1WRN1</accession>
<feature type="region of interest" description="Disordered" evidence="1">
    <location>
        <begin position="1"/>
        <end position="30"/>
    </location>
</feature>
<evidence type="ECO:0000313" key="3">
    <source>
        <dbReference type="Proteomes" id="UP000693981"/>
    </source>
</evidence>
<feature type="compositionally biased region" description="Basic and acidic residues" evidence="1">
    <location>
        <begin position="1"/>
        <end position="10"/>
    </location>
</feature>
<evidence type="ECO:0000256" key="1">
    <source>
        <dbReference type="SAM" id="MobiDB-lite"/>
    </source>
</evidence>
<comment type="caution">
    <text evidence="2">The sequence shown here is derived from an EMBL/GenBank/DDBJ whole genome shotgun (WGS) entry which is preliminary data.</text>
</comment>
<organism evidence="2 3">
    <name type="scientific">Phytophthora boehmeriae</name>
    <dbReference type="NCBI Taxonomy" id="109152"/>
    <lineage>
        <taxon>Eukaryota</taxon>
        <taxon>Sar</taxon>
        <taxon>Stramenopiles</taxon>
        <taxon>Oomycota</taxon>
        <taxon>Peronosporomycetes</taxon>
        <taxon>Peronosporales</taxon>
        <taxon>Peronosporaceae</taxon>
        <taxon>Phytophthora</taxon>
    </lineage>
</organism>
<proteinExistence type="predicted"/>
<gene>
    <name evidence="2" type="ORF">PHYBOEH_005017</name>
</gene>
<keyword evidence="3" id="KW-1185">Reference proteome</keyword>
<dbReference type="OrthoDB" id="105473at2759"/>
<evidence type="ECO:0008006" key="4">
    <source>
        <dbReference type="Google" id="ProtNLM"/>
    </source>
</evidence>
<reference evidence="2" key="1">
    <citation type="submission" date="2021-02" db="EMBL/GenBank/DDBJ databases">
        <authorList>
            <person name="Palmer J.M."/>
        </authorList>
    </citation>
    <scope>NUCLEOTIDE SEQUENCE</scope>
    <source>
        <strain evidence="2">SCRP23</strain>
    </source>
</reference>
<name>A0A8T1WRN1_9STRA</name>